<dbReference type="EMBL" id="BRYB01003446">
    <property type="protein sequence ID" value="GMI36850.1"/>
    <property type="molecule type" value="Genomic_DNA"/>
</dbReference>
<protein>
    <submittedName>
        <fullName evidence="3">Uncharacterized protein</fullName>
    </submittedName>
</protein>
<name>A0ABQ6MZU9_9STRA</name>
<feature type="transmembrane region" description="Helical" evidence="2">
    <location>
        <begin position="256"/>
        <end position="282"/>
    </location>
</feature>
<feature type="compositionally biased region" description="Acidic residues" evidence="1">
    <location>
        <begin position="182"/>
        <end position="191"/>
    </location>
</feature>
<feature type="compositionally biased region" description="Low complexity" evidence="1">
    <location>
        <begin position="51"/>
        <end position="60"/>
    </location>
</feature>
<feature type="region of interest" description="Disordered" evidence="1">
    <location>
        <begin position="343"/>
        <end position="370"/>
    </location>
</feature>
<keyword evidence="4" id="KW-1185">Reference proteome</keyword>
<proteinExistence type="predicted"/>
<evidence type="ECO:0000256" key="2">
    <source>
        <dbReference type="SAM" id="Phobius"/>
    </source>
</evidence>
<feature type="compositionally biased region" description="Low complexity" evidence="1">
    <location>
        <begin position="69"/>
        <end position="122"/>
    </location>
</feature>
<evidence type="ECO:0000313" key="3">
    <source>
        <dbReference type="EMBL" id="GMI36850.1"/>
    </source>
</evidence>
<feature type="region of interest" description="Disordered" evidence="1">
    <location>
        <begin position="1"/>
        <end position="196"/>
    </location>
</feature>
<evidence type="ECO:0000256" key="1">
    <source>
        <dbReference type="SAM" id="MobiDB-lite"/>
    </source>
</evidence>
<keyword evidence="2" id="KW-1133">Transmembrane helix</keyword>
<feature type="non-terminal residue" evidence="3">
    <location>
        <position position="1204"/>
    </location>
</feature>
<feature type="compositionally biased region" description="Acidic residues" evidence="1">
    <location>
        <begin position="345"/>
        <end position="357"/>
    </location>
</feature>
<organism evidence="3 4">
    <name type="scientific">Tetraparma gracilis</name>
    <dbReference type="NCBI Taxonomy" id="2962635"/>
    <lineage>
        <taxon>Eukaryota</taxon>
        <taxon>Sar</taxon>
        <taxon>Stramenopiles</taxon>
        <taxon>Ochrophyta</taxon>
        <taxon>Bolidophyceae</taxon>
        <taxon>Parmales</taxon>
        <taxon>Triparmaceae</taxon>
        <taxon>Tetraparma</taxon>
    </lineage>
</organism>
<reference evidence="3 4" key="1">
    <citation type="journal article" date="2023" name="Commun. Biol.">
        <title>Genome analysis of Parmales, the sister group of diatoms, reveals the evolutionary specialization of diatoms from phago-mixotrophs to photoautotrophs.</title>
        <authorList>
            <person name="Ban H."/>
            <person name="Sato S."/>
            <person name="Yoshikawa S."/>
            <person name="Yamada K."/>
            <person name="Nakamura Y."/>
            <person name="Ichinomiya M."/>
            <person name="Sato N."/>
            <person name="Blanc-Mathieu R."/>
            <person name="Endo H."/>
            <person name="Kuwata A."/>
            <person name="Ogata H."/>
        </authorList>
    </citation>
    <scope>NUCLEOTIDE SEQUENCE [LARGE SCALE GENOMIC DNA]</scope>
</reference>
<sequence length="1204" mass="122909">MSNPSPPPASADHIEVEDLEAGSFPLPSDLSPPETPVSNGGGSFRSPPPALASTPASPESGRSKKGRSRSPSPSKPAGKKSPAARYAPSDDSSSTATASPREGDASGAASGAASSSAASSSAVSEAETTPDRPVKVFTKPKTKALTDFAAWGKKKNPGSVAPLAVDPTNPSPATAGATQGSDSEDEADSDDEARKRAREDRVAELFTFAPPTPLAAEADKLKAAMRSLMPTRDLDGSMARALVFARRDRLDKIREVAINVMIAVAALITYCVINALITRWLLSGLYGIDTSISASGTLSFHDGVVAIKDEGSLLVNVREAEAEYPLEVKGKGGQSSVMRLKFETSEEAEEEAEEEVDATSNRRLRGSYALSTPSRTEGVRRLSQLGPQRAGLIFGSGDLDGYDAVAMSQISGEIDGSLAVNAHGNVTVDSVDGHVAIAAAGTYVNVGIGRTNPEFKLDVLGDERLTGSLVLEDGVGGPNTTVVVEDDGLWLRAPGEYLMEIGGGGGEEEGEEGDYSYSYSYEGMGPTPAPAAQYEVLGGAVLNVDGLINKGTIGGEFGNIKIPSRSIQSDSYTGNSVGVNGTVVTKHLVVEDSIDLSKAFVKVNNTDDDVYNDFIENVQVANMNVSTLWFNSMYMSNANAVTFGCMNVDETEADVGGGLKVNGETNFMGDVKLNAGKLVTTGATFEGAFKLDGGMDMQGGDLLMGGGKIAEDFEVTGTALFSGGVELGSRRVGMENTTLDGDFVMRGDVGVDGVLRVDNQTLSLKNAVVMGEFETHGVLTIGNNLNVAAQTITMSGSTMWGGFTVDGLVSFVNGLDVQEQTVRTEGANFYGGYTTTGITTWAGSIHASGRTLTLTGSTIQGAVTLDDGFTAGAGGLATFTGGLHVQTGALVVDSATTLAATTVAGLATFNGGLESTTAAATFTGGIHAKTTDVTLESGLDAQGLATFTGGVYMKTGTLTVDSATTVNGLATFVGGLESTTSAATFSAGIHAKTIDVTVESGLDAQGLATFTGGVYIKTADLEVEADTTLAATTVGGLATFTGGLVSKSAVATFSGGLNAQGLATFTGDVDLSGSTSLTMTGINVEGTFNAVDGFQASGLVTLVGGLLVKTAAVEIESSLTTAATTVEGLATFTGGVLIKTGDVTIESGLDAQGLATFTGDVDLSGSTSLTMTGINVEGAFNAVDGFQASGLVTLVGGLLVKTAA</sequence>
<accession>A0ABQ6MZU9</accession>
<keyword evidence="2" id="KW-0472">Membrane</keyword>
<dbReference type="Proteomes" id="UP001165060">
    <property type="component" value="Unassembled WGS sequence"/>
</dbReference>
<evidence type="ECO:0000313" key="4">
    <source>
        <dbReference type="Proteomes" id="UP001165060"/>
    </source>
</evidence>
<gene>
    <name evidence="3" type="ORF">TeGR_g14196</name>
</gene>
<comment type="caution">
    <text evidence="3">The sequence shown here is derived from an EMBL/GenBank/DDBJ whole genome shotgun (WGS) entry which is preliminary data.</text>
</comment>
<keyword evidence="2" id="KW-0812">Transmembrane</keyword>